<organism evidence="3 4">
    <name type="scientific">Labeo rohita</name>
    <name type="common">Indian major carp</name>
    <name type="synonym">Cyprinus rohita</name>
    <dbReference type="NCBI Taxonomy" id="84645"/>
    <lineage>
        <taxon>Eukaryota</taxon>
        <taxon>Metazoa</taxon>
        <taxon>Chordata</taxon>
        <taxon>Craniata</taxon>
        <taxon>Vertebrata</taxon>
        <taxon>Euteleostomi</taxon>
        <taxon>Actinopterygii</taxon>
        <taxon>Neopterygii</taxon>
        <taxon>Teleostei</taxon>
        <taxon>Ostariophysi</taxon>
        <taxon>Cypriniformes</taxon>
        <taxon>Cyprinidae</taxon>
        <taxon>Labeoninae</taxon>
        <taxon>Labeonini</taxon>
        <taxon>Labeo</taxon>
    </lineage>
</organism>
<accession>A0ABQ8M7T3</accession>
<dbReference type="Proteomes" id="UP000830375">
    <property type="component" value="Unassembled WGS sequence"/>
</dbReference>
<keyword evidence="2" id="KW-1133">Transmembrane helix</keyword>
<dbReference type="PANTHER" id="PTHR12881">
    <property type="entry name" value="MEDIATOR OF RNA POLYMERASE II TRANSCRIPTION SUBUNIT 1"/>
    <property type="match status" value="1"/>
</dbReference>
<sequence>MAAVRSSSPGAESSHSSTAAVSERLRADDGSESEKQSRMTALLERLHNKHNSSRSWQETSKVVRQAMEKRGVINTAGHQLLLNCLETLQRALKGEFNQYVLLNIFFIILNYVLMLMYFFSDTV</sequence>
<evidence type="ECO:0000313" key="4">
    <source>
        <dbReference type="Proteomes" id="UP000830375"/>
    </source>
</evidence>
<name>A0ABQ8M7T3_LABRO</name>
<gene>
    <name evidence="3" type="ORF">H4Q32_016725</name>
</gene>
<proteinExistence type="predicted"/>
<keyword evidence="2" id="KW-0472">Membrane</keyword>
<keyword evidence="2" id="KW-0812">Transmembrane</keyword>
<feature type="region of interest" description="Disordered" evidence="1">
    <location>
        <begin position="1"/>
        <end position="38"/>
    </location>
</feature>
<feature type="compositionally biased region" description="Low complexity" evidence="1">
    <location>
        <begin position="1"/>
        <end position="17"/>
    </location>
</feature>
<dbReference type="InterPro" id="IPR051999">
    <property type="entry name" value="Mediator_complex_subunit_1"/>
</dbReference>
<dbReference type="EMBL" id="JACTAM010000012">
    <property type="protein sequence ID" value="KAI2658621.1"/>
    <property type="molecule type" value="Genomic_DNA"/>
</dbReference>
<evidence type="ECO:0000256" key="1">
    <source>
        <dbReference type="SAM" id="MobiDB-lite"/>
    </source>
</evidence>
<evidence type="ECO:0000256" key="2">
    <source>
        <dbReference type="SAM" id="Phobius"/>
    </source>
</evidence>
<evidence type="ECO:0000313" key="3">
    <source>
        <dbReference type="EMBL" id="KAI2658621.1"/>
    </source>
</evidence>
<feature type="transmembrane region" description="Helical" evidence="2">
    <location>
        <begin position="99"/>
        <end position="119"/>
    </location>
</feature>
<dbReference type="PANTHER" id="PTHR12881:SF13">
    <property type="entry name" value="MEDIATOR OF RNA POLYMERASE II TRANSCRIPTION SUBUNIT 1"/>
    <property type="match status" value="1"/>
</dbReference>
<comment type="caution">
    <text evidence="3">The sequence shown here is derived from an EMBL/GenBank/DDBJ whole genome shotgun (WGS) entry which is preliminary data.</text>
</comment>
<reference evidence="3 4" key="1">
    <citation type="submission" date="2022-01" db="EMBL/GenBank/DDBJ databases">
        <title>A high-quality chromosome-level genome assembly of rohu carp, Labeo rohita.</title>
        <authorList>
            <person name="Arick M.A. II"/>
            <person name="Hsu C.-Y."/>
            <person name="Magbanua Z."/>
            <person name="Pechanova O."/>
            <person name="Grover C."/>
            <person name="Miller E."/>
            <person name="Thrash A."/>
            <person name="Ezzel L."/>
            <person name="Alam S."/>
            <person name="Benzie J."/>
            <person name="Hamilton M."/>
            <person name="Karsi A."/>
            <person name="Lawrence M.L."/>
            <person name="Peterson D.G."/>
        </authorList>
    </citation>
    <scope>NUCLEOTIDE SEQUENCE [LARGE SCALE GENOMIC DNA]</scope>
    <source>
        <strain evidence="4">BAU-BD-2019</strain>
        <tissue evidence="3">Blood</tissue>
    </source>
</reference>
<protein>
    <submittedName>
        <fullName evidence="3">Mediator of RNA polymerase II transcription subunit 1</fullName>
    </submittedName>
</protein>
<keyword evidence="4" id="KW-1185">Reference proteome</keyword>
<feature type="compositionally biased region" description="Basic and acidic residues" evidence="1">
    <location>
        <begin position="23"/>
        <end position="37"/>
    </location>
</feature>